<dbReference type="Pfam" id="PF13563">
    <property type="entry name" value="2_5_RNA_ligase2"/>
    <property type="match status" value="1"/>
</dbReference>
<dbReference type="Proteomes" id="UP001302249">
    <property type="component" value="Chromosome"/>
</dbReference>
<dbReference type="InterPro" id="IPR009097">
    <property type="entry name" value="Cyclic_Pdiesterase"/>
</dbReference>
<dbReference type="Gene3D" id="3.90.1140.10">
    <property type="entry name" value="Cyclic phosphodiesterase"/>
    <property type="match status" value="1"/>
</dbReference>
<organism evidence="1 2">
    <name type="scientific">Stakelama saccharophila</name>
    <dbReference type="NCBI Taxonomy" id="3075605"/>
    <lineage>
        <taxon>Bacteria</taxon>
        <taxon>Pseudomonadati</taxon>
        <taxon>Pseudomonadota</taxon>
        <taxon>Alphaproteobacteria</taxon>
        <taxon>Sphingomonadales</taxon>
        <taxon>Sphingomonadaceae</taxon>
        <taxon>Stakelama</taxon>
    </lineage>
</organism>
<dbReference type="GO" id="GO:0016874">
    <property type="term" value="F:ligase activity"/>
    <property type="evidence" value="ECO:0007669"/>
    <property type="project" value="UniProtKB-KW"/>
</dbReference>
<accession>A0ABZ0B7J8</accession>
<sequence>MNVAPAPAPIIVTALFGGEDQAFFDQMRAKHFPPERDQLAAHLTLFHHLPPSLSPELDRRLAQVTRGVPAPGARLAGLIDLGRGVAFRIESPGLDDVRAALADAFLPLLTPQDSVGWRPHVTIQNKVAPREARSLKAELERGFRPRDVRLAGLASWSYRGGPWEAIKAYKFA</sequence>
<proteinExistence type="predicted"/>
<keyword evidence="1" id="KW-0436">Ligase</keyword>
<evidence type="ECO:0000313" key="1">
    <source>
        <dbReference type="EMBL" id="WNO52601.1"/>
    </source>
</evidence>
<protein>
    <submittedName>
        <fullName evidence="1">2'-5' RNA ligase family protein</fullName>
    </submittedName>
</protein>
<name>A0ABZ0B7J8_9SPHN</name>
<gene>
    <name evidence="1" type="ORF">RPR59_08960</name>
</gene>
<keyword evidence="2" id="KW-1185">Reference proteome</keyword>
<dbReference type="RefSeq" id="WP_313913218.1">
    <property type="nucleotide sequence ID" value="NZ_CP135076.1"/>
</dbReference>
<dbReference type="SUPFAM" id="SSF55144">
    <property type="entry name" value="LigT-like"/>
    <property type="match status" value="1"/>
</dbReference>
<dbReference type="EMBL" id="CP135076">
    <property type="protein sequence ID" value="WNO52601.1"/>
    <property type="molecule type" value="Genomic_DNA"/>
</dbReference>
<evidence type="ECO:0000313" key="2">
    <source>
        <dbReference type="Proteomes" id="UP001302249"/>
    </source>
</evidence>
<reference evidence="1 2" key="1">
    <citation type="submission" date="2023-09" db="EMBL/GenBank/DDBJ databases">
        <authorList>
            <person name="Rey-Velasco X."/>
        </authorList>
    </citation>
    <scope>NUCLEOTIDE SEQUENCE [LARGE SCALE GENOMIC DNA]</scope>
    <source>
        <strain evidence="1 2">W311</strain>
    </source>
</reference>